<comment type="caution">
    <text evidence="2">The sequence shown here is derived from an EMBL/GenBank/DDBJ whole genome shotgun (WGS) entry which is preliminary data.</text>
</comment>
<dbReference type="AlphaFoldDB" id="A0A5N1GIW0"/>
<dbReference type="Proteomes" id="UP000327148">
    <property type="component" value="Unassembled WGS sequence"/>
</dbReference>
<organism evidence="2 3">
    <name type="scientific">Aerococcus sanguinicola</name>
    <dbReference type="NCBI Taxonomy" id="119206"/>
    <lineage>
        <taxon>Bacteria</taxon>
        <taxon>Bacillati</taxon>
        <taxon>Bacillota</taxon>
        <taxon>Bacilli</taxon>
        <taxon>Lactobacillales</taxon>
        <taxon>Aerococcaceae</taxon>
        <taxon>Aerococcus</taxon>
    </lineage>
</organism>
<name>A0A5N1GIW0_9LACT</name>
<dbReference type="OrthoDB" id="2243657at2"/>
<protein>
    <recommendedName>
        <fullName evidence="4">5-bromo-4-chloroindolyl phosphate hydrolase</fullName>
    </recommendedName>
</protein>
<accession>A0A5N1GIW0</accession>
<dbReference type="Pfam" id="PF10112">
    <property type="entry name" value="Halogen_Hydrol"/>
    <property type="match status" value="1"/>
</dbReference>
<evidence type="ECO:0000313" key="2">
    <source>
        <dbReference type="EMBL" id="KAA9300883.1"/>
    </source>
</evidence>
<evidence type="ECO:0008006" key="4">
    <source>
        <dbReference type="Google" id="ProtNLM"/>
    </source>
</evidence>
<sequence length="191" mass="22621">MKKICKRAWDQVLYSPFNVFLILAAWGLELKFWPTLASILLVNFAICYYLEAKKRAPRISRKNYQHYKDHGLSDQDIHYFRQEMAACLDQIERILPLMVTRDSRRYRAQDQVNSKQIKAYFHAIQQQPHLLADSADFRYQLLPHLEKELRHYQALDSAGEDADERAASRDRLDQVNQEIKASYQDFLKLSI</sequence>
<evidence type="ECO:0000313" key="3">
    <source>
        <dbReference type="Proteomes" id="UP000327148"/>
    </source>
</evidence>
<evidence type="ECO:0000256" key="1">
    <source>
        <dbReference type="SAM" id="Phobius"/>
    </source>
</evidence>
<keyword evidence="1" id="KW-1133">Transmembrane helix</keyword>
<proteinExistence type="predicted"/>
<dbReference type="InterPro" id="IPR018770">
    <property type="entry name" value="ChloroindolylP_hydrolase"/>
</dbReference>
<keyword evidence="1" id="KW-0812">Transmembrane</keyword>
<gene>
    <name evidence="2" type="ORF">F6I03_06145</name>
</gene>
<dbReference type="RefSeq" id="WP_070429987.1">
    <property type="nucleotide sequence ID" value="NZ_VYWO01000003.1"/>
</dbReference>
<feature type="transmembrane region" description="Helical" evidence="1">
    <location>
        <begin position="34"/>
        <end position="52"/>
    </location>
</feature>
<feature type="transmembrane region" description="Helical" evidence="1">
    <location>
        <begin position="12"/>
        <end position="28"/>
    </location>
</feature>
<reference evidence="2 3" key="1">
    <citation type="submission" date="2019-09" db="EMBL/GenBank/DDBJ databases">
        <title>Draft genome sequence assemblies of isolates from the urinary tract.</title>
        <authorList>
            <person name="Mores C.R."/>
            <person name="Putonti C."/>
            <person name="Wolfe A.J."/>
        </authorList>
    </citation>
    <scope>NUCLEOTIDE SEQUENCE [LARGE SCALE GENOMIC DNA]</scope>
    <source>
        <strain evidence="2 3">UMB623</strain>
    </source>
</reference>
<keyword evidence="1" id="KW-0472">Membrane</keyword>
<dbReference type="EMBL" id="VYWO01000003">
    <property type="protein sequence ID" value="KAA9300883.1"/>
    <property type="molecule type" value="Genomic_DNA"/>
</dbReference>